<evidence type="ECO:0000256" key="3">
    <source>
        <dbReference type="ARBA" id="ARBA00023015"/>
    </source>
</evidence>
<keyword evidence="6" id="KW-0175">Coiled coil</keyword>
<name>A0A384BED1_BALAC</name>
<dbReference type="GO" id="GO:0003677">
    <property type="term" value="F:DNA binding"/>
    <property type="evidence" value="ECO:0007669"/>
    <property type="project" value="TreeGrafter"/>
</dbReference>
<dbReference type="GO" id="GO:0016251">
    <property type="term" value="F:RNA polymerase II general transcription initiation factor activity"/>
    <property type="evidence" value="ECO:0007669"/>
    <property type="project" value="TreeGrafter"/>
</dbReference>
<dbReference type="SUPFAM" id="SSF47113">
    <property type="entry name" value="Histone-fold"/>
    <property type="match status" value="1"/>
</dbReference>
<dbReference type="PROSITE" id="PS51119">
    <property type="entry name" value="TAFH"/>
    <property type="match status" value="1"/>
</dbReference>
<keyword evidence="5" id="KW-0539">Nucleus</keyword>
<keyword evidence="3" id="KW-0805">Transcription regulation</keyword>
<dbReference type="RefSeq" id="XP_007197639.2">
    <property type="nucleotide sequence ID" value="XM_007197577.2"/>
</dbReference>
<evidence type="ECO:0000313" key="10">
    <source>
        <dbReference type="RefSeq" id="XP_007197639.2"/>
    </source>
</evidence>
<dbReference type="CTD" id="6875"/>
<dbReference type="PANTHER" id="PTHR15138:SF17">
    <property type="entry name" value="TRANSCRIPTION INITIATION FACTOR TFIID SUBUNIT 4B"/>
    <property type="match status" value="1"/>
</dbReference>
<feature type="region of interest" description="Disordered" evidence="7">
    <location>
        <begin position="185"/>
        <end position="216"/>
    </location>
</feature>
<dbReference type="CDD" id="cd08045">
    <property type="entry name" value="HFD_TAF4"/>
    <property type="match status" value="1"/>
</dbReference>
<gene>
    <name evidence="10" type="primary">TAF4B</name>
</gene>
<evidence type="ECO:0000256" key="2">
    <source>
        <dbReference type="ARBA" id="ARBA00006178"/>
    </source>
</evidence>
<sequence>MPAGLTEPAGAAPPAGVGASGTVTMAPAAALPVRVESTPVALGAVTKAPVSVCVESTASQPLRSPVGTLVTKVAPVSALPKLSSGPRLPAPQIVAVKAPNTTTIQLPANLQLPPGTVLIKSNSGQLMLVSPQQAVTRTETTSNITSRPAVPTNTQTVKICTMQSVAVPTSVVTVTPAKPLNTVATLKPSSLGAPPTPSSEPSLTAENSATAQTNLSPTMLENVKKCKNFLAMLIKLACSGSQSPEMGQNVKKLVEQLLDAKIEAEEFTRQLYVELKSSPQPHLVPFLKKSVIALRQLMPNSQSFIQQCVQQTSSEVFIATCTTAVMPSPVVTTAVSSIQPEKPIIGSEAATSGTVSVQTLNPLAPGGAKTGVVTLHSVGPAAVPGGTTAGTVVLQTPKPLVTSLQNTVTAVSLQPEKPVVSGTAVTLALPSVTFGETSAAAVCLPSVKPVVTSAGTASDKPVIGTPVQIKLAQSGPVLTQPASIPQAVKVKQLVVQQPSGGLAKQVTTLSHSSALTIQKSGQKKVTVSTAVPTSQFPQASILKQITLPGNKVLSLQSSIQKNKIKENGTTSFRDEDDINDVTSMAGVNLSEENACILATNSELVGTLVQSCKDEPFLFIGALQKRILDIGKKHDITELNSDAVNLISHATQERLRGLLEKLTTIAQHRMTTYKASENYILSNDTRSQLKFLEKLDQLEKQRKDVEEREMLLKAAKSRSNKEDPEQLRLKQKAKELQQLELAQIQHRDANLTALAAIGPRKKRPLESGSGSEGLKDNLFASGTSSLTATKQLLRPRITRICLRDLIFCMEQEREMKYSRALYLALLK</sequence>
<dbReference type="GO" id="GO:0006367">
    <property type="term" value="P:transcription initiation at RNA polymerase II promoter"/>
    <property type="evidence" value="ECO:0007669"/>
    <property type="project" value="TreeGrafter"/>
</dbReference>
<dbReference type="SUPFAM" id="SSF158553">
    <property type="entry name" value="TAFH domain-like"/>
    <property type="match status" value="1"/>
</dbReference>
<evidence type="ECO:0000256" key="1">
    <source>
        <dbReference type="ARBA" id="ARBA00004123"/>
    </source>
</evidence>
<dbReference type="InterPro" id="IPR007900">
    <property type="entry name" value="TAF4_C"/>
</dbReference>
<keyword evidence="4" id="KW-0804">Transcription</keyword>
<evidence type="ECO:0000256" key="5">
    <source>
        <dbReference type="ARBA" id="ARBA00023242"/>
    </source>
</evidence>
<reference evidence="10" key="1">
    <citation type="submission" date="2025-08" db="UniProtKB">
        <authorList>
            <consortium name="RefSeq"/>
        </authorList>
    </citation>
    <scope>IDENTIFICATION</scope>
</reference>
<evidence type="ECO:0000313" key="9">
    <source>
        <dbReference type="Proteomes" id="UP001652580"/>
    </source>
</evidence>
<dbReference type="GeneID" id="103020397"/>
<dbReference type="GO" id="GO:0006357">
    <property type="term" value="P:regulation of transcription by RNA polymerase II"/>
    <property type="evidence" value="ECO:0007669"/>
    <property type="project" value="UniProtKB-ARBA"/>
</dbReference>
<evidence type="ECO:0000256" key="6">
    <source>
        <dbReference type="SAM" id="Coils"/>
    </source>
</evidence>
<dbReference type="GO" id="GO:0046982">
    <property type="term" value="F:protein heterodimerization activity"/>
    <property type="evidence" value="ECO:0007669"/>
    <property type="project" value="InterPro"/>
</dbReference>
<accession>A0A384BED1</accession>
<feature type="compositionally biased region" description="Polar residues" evidence="7">
    <location>
        <begin position="199"/>
        <end position="216"/>
    </location>
</feature>
<dbReference type="GO" id="GO:0005669">
    <property type="term" value="C:transcription factor TFIID complex"/>
    <property type="evidence" value="ECO:0007669"/>
    <property type="project" value="InterPro"/>
</dbReference>
<dbReference type="InterPro" id="IPR009072">
    <property type="entry name" value="Histone-fold"/>
</dbReference>
<comment type="subcellular location">
    <subcellularLocation>
        <location evidence="1">Nucleus</location>
    </subcellularLocation>
</comment>
<dbReference type="InterPro" id="IPR045144">
    <property type="entry name" value="TAF4"/>
</dbReference>
<protein>
    <submittedName>
        <fullName evidence="10">Transcription initiation factor TFIID subunit 4B isoform X2</fullName>
    </submittedName>
</protein>
<keyword evidence="9" id="KW-1185">Reference proteome</keyword>
<evidence type="ECO:0000256" key="4">
    <source>
        <dbReference type="ARBA" id="ARBA00023163"/>
    </source>
</evidence>
<dbReference type="InterPro" id="IPR037249">
    <property type="entry name" value="TAFH/NHR1_dom_sf"/>
</dbReference>
<dbReference type="Gene3D" id="1.10.20.10">
    <property type="entry name" value="Histone, subunit A"/>
    <property type="match status" value="1"/>
</dbReference>
<dbReference type="Pfam" id="PF05236">
    <property type="entry name" value="TAF4"/>
    <property type="match status" value="1"/>
</dbReference>
<evidence type="ECO:0000259" key="8">
    <source>
        <dbReference type="PROSITE" id="PS51119"/>
    </source>
</evidence>
<dbReference type="Gene3D" id="1.20.120.1110">
    <property type="entry name" value="TAFH/NHR1 domain"/>
    <property type="match status" value="1"/>
</dbReference>
<dbReference type="Pfam" id="PF07531">
    <property type="entry name" value="TAFH"/>
    <property type="match status" value="1"/>
</dbReference>
<dbReference type="SMART" id="SM00549">
    <property type="entry name" value="TAFH"/>
    <property type="match status" value="1"/>
</dbReference>
<organism evidence="9 10">
    <name type="scientific">Balaenoptera acutorostrata</name>
    <name type="common">Common minke whale</name>
    <name type="synonym">Balaena rostrata</name>
    <dbReference type="NCBI Taxonomy" id="9767"/>
    <lineage>
        <taxon>Eukaryota</taxon>
        <taxon>Metazoa</taxon>
        <taxon>Chordata</taxon>
        <taxon>Craniata</taxon>
        <taxon>Vertebrata</taxon>
        <taxon>Euteleostomi</taxon>
        <taxon>Mammalia</taxon>
        <taxon>Eutheria</taxon>
        <taxon>Laurasiatheria</taxon>
        <taxon>Artiodactyla</taxon>
        <taxon>Whippomorpha</taxon>
        <taxon>Cetacea</taxon>
        <taxon>Mysticeti</taxon>
        <taxon>Balaenopteridae</taxon>
        <taxon>Balaenoptera</taxon>
    </lineage>
</organism>
<feature type="coiled-coil region" evidence="6">
    <location>
        <begin position="687"/>
        <end position="717"/>
    </location>
</feature>
<dbReference type="AlphaFoldDB" id="A0A384BED1"/>
<dbReference type="InterPro" id="IPR003894">
    <property type="entry name" value="TAFH_NHR1"/>
</dbReference>
<feature type="domain" description="TAFH" evidence="8">
    <location>
        <begin position="220"/>
        <end position="317"/>
    </location>
</feature>
<comment type="similarity">
    <text evidence="2">Belongs to the TAF4 family.</text>
</comment>
<evidence type="ECO:0000256" key="7">
    <source>
        <dbReference type="SAM" id="MobiDB-lite"/>
    </source>
</evidence>
<dbReference type="Proteomes" id="UP001652580">
    <property type="component" value="Chromosome 13"/>
</dbReference>
<proteinExistence type="inferred from homology"/>
<dbReference type="PANTHER" id="PTHR15138">
    <property type="entry name" value="TRANSCRIPTION INITIATION FACTOR TFIID SUBUNIT 4"/>
    <property type="match status" value="1"/>
</dbReference>